<evidence type="ECO:0000313" key="9">
    <source>
        <dbReference type="EMBL" id="KAA0169868.1"/>
    </source>
</evidence>
<evidence type="ECO:0000259" key="7">
    <source>
        <dbReference type="PROSITE" id="PS50197"/>
    </source>
</evidence>
<protein>
    <recommendedName>
        <fullName evidence="11">FYVE-type domain-containing protein</fullName>
    </recommendedName>
</protein>
<dbReference type="PROSITE" id="PS50197">
    <property type="entry name" value="BEACH"/>
    <property type="match status" value="1"/>
</dbReference>
<dbReference type="PANTHER" id="PTHR13743:SF112">
    <property type="entry name" value="BEACH DOMAIN-CONTAINING PROTEIN"/>
    <property type="match status" value="1"/>
</dbReference>
<accession>A0A5A8DXC9</accession>
<evidence type="ECO:0000256" key="1">
    <source>
        <dbReference type="ARBA" id="ARBA00022723"/>
    </source>
</evidence>
<comment type="caution">
    <text evidence="9">The sequence shown here is derived from an EMBL/GenBank/DDBJ whole genome shotgun (WGS) entry which is preliminary data.</text>
</comment>
<dbReference type="Pfam" id="PF01363">
    <property type="entry name" value="FYVE"/>
    <property type="match status" value="1"/>
</dbReference>
<dbReference type="InterPro" id="IPR036372">
    <property type="entry name" value="BEACH_dom_sf"/>
</dbReference>
<evidence type="ECO:0000259" key="8">
    <source>
        <dbReference type="PROSITE" id="PS51783"/>
    </source>
</evidence>
<feature type="compositionally biased region" description="Polar residues" evidence="5">
    <location>
        <begin position="1075"/>
        <end position="1088"/>
    </location>
</feature>
<feature type="compositionally biased region" description="Acidic residues" evidence="5">
    <location>
        <begin position="1217"/>
        <end position="1252"/>
    </location>
</feature>
<feature type="region of interest" description="Disordered" evidence="5">
    <location>
        <begin position="1399"/>
        <end position="1441"/>
    </location>
</feature>
<feature type="compositionally biased region" description="Low complexity" evidence="5">
    <location>
        <begin position="1116"/>
        <end position="1161"/>
    </location>
</feature>
<dbReference type="Proteomes" id="UP000324907">
    <property type="component" value="Unassembled WGS sequence"/>
</dbReference>
<keyword evidence="2 4" id="KW-0863">Zinc-finger</keyword>
<dbReference type="SMART" id="SM01026">
    <property type="entry name" value="Beach"/>
    <property type="match status" value="1"/>
</dbReference>
<evidence type="ECO:0000256" key="5">
    <source>
        <dbReference type="SAM" id="MobiDB-lite"/>
    </source>
</evidence>
<dbReference type="InterPro" id="IPR011044">
    <property type="entry name" value="Quino_amine_DH_bsu"/>
</dbReference>
<evidence type="ECO:0000256" key="3">
    <source>
        <dbReference type="ARBA" id="ARBA00022833"/>
    </source>
</evidence>
<dbReference type="SMART" id="SM00064">
    <property type="entry name" value="FYVE"/>
    <property type="match status" value="1"/>
</dbReference>
<dbReference type="Pfam" id="PF02138">
    <property type="entry name" value="Beach"/>
    <property type="match status" value="1"/>
</dbReference>
<dbReference type="SUPFAM" id="SSF50969">
    <property type="entry name" value="YVTN repeat-like/Quinoprotein amine dehydrogenase"/>
    <property type="match status" value="1"/>
</dbReference>
<feature type="region of interest" description="Disordered" evidence="5">
    <location>
        <begin position="235"/>
        <end position="254"/>
    </location>
</feature>
<feature type="domain" description="FYVE-type" evidence="6">
    <location>
        <begin position="1328"/>
        <end position="1391"/>
    </location>
</feature>
<feature type="compositionally biased region" description="Acidic residues" evidence="5">
    <location>
        <begin position="243"/>
        <end position="254"/>
    </location>
</feature>
<evidence type="ECO:0008006" key="11">
    <source>
        <dbReference type="Google" id="ProtNLM"/>
    </source>
</evidence>
<feature type="domain" description="BEACH" evidence="7">
    <location>
        <begin position="1617"/>
        <end position="1911"/>
    </location>
</feature>
<dbReference type="SUPFAM" id="SSF81837">
    <property type="entry name" value="BEACH domain"/>
    <property type="match status" value="1"/>
</dbReference>
<feature type="region of interest" description="Disordered" evidence="5">
    <location>
        <begin position="609"/>
        <end position="628"/>
    </location>
</feature>
<dbReference type="InterPro" id="IPR023362">
    <property type="entry name" value="PH-BEACH_dom"/>
</dbReference>
<evidence type="ECO:0000259" key="6">
    <source>
        <dbReference type="PROSITE" id="PS50178"/>
    </source>
</evidence>
<keyword evidence="3" id="KW-0862">Zinc</keyword>
<dbReference type="Gene3D" id="1.10.1540.10">
    <property type="entry name" value="BEACH domain"/>
    <property type="match status" value="1"/>
</dbReference>
<dbReference type="SUPFAM" id="SSF57903">
    <property type="entry name" value="FYVE/PHD zinc finger"/>
    <property type="match status" value="1"/>
</dbReference>
<dbReference type="PROSITE" id="PS50178">
    <property type="entry name" value="ZF_FYVE"/>
    <property type="match status" value="1"/>
</dbReference>
<dbReference type="InterPro" id="IPR000306">
    <property type="entry name" value="Znf_FYVE"/>
</dbReference>
<dbReference type="Gene3D" id="2.30.29.30">
    <property type="entry name" value="Pleckstrin-homology domain (PH domain)/Phosphotyrosine-binding domain (PTB)"/>
    <property type="match status" value="1"/>
</dbReference>
<dbReference type="SUPFAM" id="SSF50729">
    <property type="entry name" value="PH domain-like"/>
    <property type="match status" value="1"/>
</dbReference>
<feature type="compositionally biased region" description="Polar residues" evidence="5">
    <location>
        <begin position="1428"/>
        <end position="1437"/>
    </location>
</feature>
<dbReference type="PANTHER" id="PTHR13743">
    <property type="entry name" value="BEIGE/BEACH-RELATED"/>
    <property type="match status" value="1"/>
</dbReference>
<dbReference type="InterPro" id="IPR050865">
    <property type="entry name" value="BEACH_Domain"/>
</dbReference>
<sequence length="2127" mass="215651">MGDGAGFWSLLESGDEDCAVAGIALLGRLAMHADAMATSAAAAASSGAGGQQASGSGAGRGSGTGASGGGGGGGNGPAAGADSPTAGAIAFHGGLAGLLGAALARLPVVSARVYRAVLALALSADPWDAAERARLAPSGSSMPPPIAPAEIQQPALIPVLYSLARRGSAALRLLFVADLLVLVGGRPSEAALPCTGFGDVISRANRARLRRAKRWPEGLCALALAAELEVRAAAAEAGNPDAPEAEAEAEAEPAAEAEAAALGEAEAVTALSMLRGDGAVVRNDSPEAVLAAAELLSHASSGTRAAAARVLAGRIVDASTPHSVVQACFVAAAKHLPGAQATAISEGAAAVLGLLCEGGPADTQAVHAWISLLGPSEGDPAPAAPLRPVALADSGLPVLGGPSVGLGPGLLGDADGEAGSLRAVPVFAAPAGPLGPAGAAVLARLHCRVVSGFQVALGTSAAPRSSDMWDAAARAASAAADLVSGAAAGAGVCGPAASAGAGVLSMREWERPPLWRLGSGVVRLWSLMSASLTGWSDLGISPQDTKRELAAAEAARALMSRARVQAASLASSGTALSRAHADAELSTSLRGVRVLAAGTDLLAIPGSQEAASPEAAGGRGAASAAAGAPRRDAKRLGFEAWTPGATLIEGPGARGPFSPPLHDMSGPEAVASATADATATRLVRKCRAVTPGGAVAGVCCAGLSMVAAATCSAVRADVGPEVRRAAAVEAALVADSVRAMTFTLRPRGDGPEQLLPVRPSDSASGISGAEAEVARAATAAAIALTSGAHLAPVLAAMLLRVAGDAFSAVASLADVEAREFAAGGGSAEGEQSGLASEVLVTMAAGLVAAANRVWASGAAAVGDSGADDLVRDALAGLLAKTDASRSVGHWLEACTVHRSRLALDVDTAAQTAAMVASNGAQEDAEALVAAAEAVAPHAAVFSLEEEAARSGRVAQRRSRVWAEHSRRTTELFEELRRALPWGPIAPCGRRVQRIGDHTAPLPGGTAPHGMRCPSGAISEAWVSELGSANAAIGSALANAVDLSAEDTDEDDADDVDEDAVPSGTALAGALGPEASPTSRDGQPSSGASGQEARPSGSPGSEGGKPCEAESPRPRPRSASGSPVPLLDAASATGRAPSPASPASPDSVGAGSSGRAAPASTGPCDGDGEATSARAGGEGSQEQEEEEGGKAGGPAAEARQAQTSEQEGAAEDCHANGDDGDGDDGDDDGQREEEAEGDDEGDHQDEQAVEGDWETVDITRATGDGPALYAAPCSLVLPHAVVEGRVEVSQRFLRFFPERLAGDDGGGGDEIEAPRPFGAGADPVAWVPDADADACHGCGAPIVSGLFFSGKHHCRRCGGVFCSACSRQRRPLPWAQFFEPVRVCDACAAAEDASKLSAAAAGASAPQRKQQKRHGKSATSGSAGRIAHQHSSMTSSRGSPAEARASSVRQALAVARMRELRIRSIPLGDVTAIYGRRFLLRHLAMEVFLSGGRPPMFFAFSRPGEHEKVVRRIWALRADLLRCATPLTYGPGLPAGVGPPQVPAASAIALGFGPGSLGPQAASASALGAGGSSGDRSSLHVVSASAAGAGAVTIGAIAGAKPGPVNIAGPAVPPARVLDPTRLVQEMGWTEAWRRRAISNFDYLCLLNFAAGRTRSDPSQYPVMPWVIADYTSESLDFQHPSSGTFRDLSKPVGALNPERLAKFRDRMAGFADAGDDMPPFLYGSHYSNMGSVSFFLLRQEPFTSMHLALQRGRFDHADRLFHSVAEAWSNVMQSQADVKELVPEFFSDPGFLRNDRGLQLGKRQSGVQLGDVVLPPWAHGSPELFVQLQREALESEHVSQRLHLWIDLVFGSKQRGEAAAAADNLFYHLTYEGATDSIDLTDQAARAAAEAQVAHFGQTPAQLFSKDHAPRLTQEEAAMAEWGAAIASAMLARRHSARRTLLRSPHRGPVTAVHLPTAFPGCITLDAWGVAATAAFGPTDAASVSEQPFALAYRGGGYLAVVAPEWTAARTLGVCVGISRGGVIVLGHGRRVTVMDLAGRTVASARFEAAIVAAVASASGRFVLAATRQRIFVLHATTLAEAAVVEPTPPAPVRSLALSPSGRAVIAGFDRGLVGVYATDLTFYAAV</sequence>
<keyword evidence="1" id="KW-0479">Metal-binding</keyword>
<gene>
    <name evidence="9" type="ORF">FNF28_01806</name>
</gene>
<dbReference type="EMBL" id="VLTL01000018">
    <property type="protein sequence ID" value="KAA0169868.1"/>
    <property type="molecule type" value="Genomic_DNA"/>
</dbReference>
<feature type="domain" description="BEACH-type PH" evidence="8">
    <location>
        <begin position="1406"/>
        <end position="1513"/>
    </location>
</feature>
<dbReference type="Gene3D" id="3.30.40.10">
    <property type="entry name" value="Zinc/RING finger domain, C3HC4 (zinc finger)"/>
    <property type="match status" value="1"/>
</dbReference>
<dbReference type="Pfam" id="PF14844">
    <property type="entry name" value="PH_BEACH"/>
    <property type="match status" value="1"/>
</dbReference>
<evidence type="ECO:0000256" key="4">
    <source>
        <dbReference type="PROSITE-ProRule" id="PRU00091"/>
    </source>
</evidence>
<organism evidence="9 10">
    <name type="scientific">Cafeteria roenbergensis</name>
    <name type="common">Marine flagellate</name>
    <dbReference type="NCBI Taxonomy" id="33653"/>
    <lineage>
        <taxon>Eukaryota</taxon>
        <taxon>Sar</taxon>
        <taxon>Stramenopiles</taxon>
        <taxon>Bigyra</taxon>
        <taxon>Opalozoa</taxon>
        <taxon>Bicosoecida</taxon>
        <taxon>Cafeteriaceae</taxon>
        <taxon>Cafeteria</taxon>
    </lineage>
</organism>
<dbReference type="PROSITE" id="PS51783">
    <property type="entry name" value="PH_BEACH"/>
    <property type="match status" value="1"/>
</dbReference>
<reference evidence="9 10" key="1">
    <citation type="submission" date="2019-07" db="EMBL/GenBank/DDBJ databases">
        <title>Genomes of Cafeteria roenbergensis.</title>
        <authorList>
            <person name="Fischer M.G."/>
            <person name="Hackl T."/>
            <person name="Roman M."/>
        </authorList>
    </citation>
    <scope>NUCLEOTIDE SEQUENCE [LARGE SCALE GENOMIC DNA]</scope>
    <source>
        <strain evidence="9 10">RCC970-E3</strain>
    </source>
</reference>
<dbReference type="InterPro" id="IPR017455">
    <property type="entry name" value="Znf_FYVE-rel"/>
</dbReference>
<feature type="compositionally biased region" description="Acidic residues" evidence="5">
    <location>
        <begin position="1043"/>
        <end position="1059"/>
    </location>
</feature>
<evidence type="ECO:0000256" key="2">
    <source>
        <dbReference type="ARBA" id="ARBA00022771"/>
    </source>
</evidence>
<dbReference type="CDD" id="cd06071">
    <property type="entry name" value="Beach"/>
    <property type="match status" value="1"/>
</dbReference>
<dbReference type="InterPro" id="IPR000409">
    <property type="entry name" value="BEACH_dom"/>
</dbReference>
<dbReference type="GO" id="GO:0008270">
    <property type="term" value="F:zinc ion binding"/>
    <property type="evidence" value="ECO:0007669"/>
    <property type="project" value="UniProtKB-KW"/>
</dbReference>
<evidence type="ECO:0000313" key="10">
    <source>
        <dbReference type="Proteomes" id="UP000324907"/>
    </source>
</evidence>
<dbReference type="InterPro" id="IPR013083">
    <property type="entry name" value="Znf_RING/FYVE/PHD"/>
</dbReference>
<dbReference type="InterPro" id="IPR011993">
    <property type="entry name" value="PH-like_dom_sf"/>
</dbReference>
<feature type="compositionally biased region" description="Gly residues" evidence="5">
    <location>
        <begin position="47"/>
        <end position="77"/>
    </location>
</feature>
<feature type="region of interest" description="Disordered" evidence="5">
    <location>
        <begin position="1042"/>
        <end position="1252"/>
    </location>
</feature>
<name>A0A5A8DXC9_CAFRO</name>
<proteinExistence type="predicted"/>
<dbReference type="InterPro" id="IPR011011">
    <property type="entry name" value="Znf_FYVE_PHD"/>
</dbReference>
<feature type="region of interest" description="Disordered" evidence="5">
    <location>
        <begin position="46"/>
        <end position="79"/>
    </location>
</feature>